<keyword evidence="2" id="KW-0548">Nucleotidyltransferase</keyword>
<dbReference type="OrthoDB" id="10055717at2759"/>
<reference evidence="8" key="1">
    <citation type="submission" date="2018-05" db="EMBL/GenBank/DDBJ databases">
        <title>Draft genome of Mucuna pruriens seed.</title>
        <authorList>
            <person name="Nnadi N.E."/>
            <person name="Vos R."/>
            <person name="Hasami M.H."/>
            <person name="Devisetty U.K."/>
            <person name="Aguiy J.C."/>
        </authorList>
    </citation>
    <scope>NUCLEOTIDE SEQUENCE [LARGE SCALE GENOMIC DNA]</scope>
    <source>
        <strain evidence="8">JCA_2017</strain>
    </source>
</reference>
<dbReference type="GO" id="GO:0004519">
    <property type="term" value="F:endonuclease activity"/>
    <property type="evidence" value="ECO:0007669"/>
    <property type="project" value="UniProtKB-KW"/>
</dbReference>
<keyword evidence="5" id="KW-0378">Hydrolase</keyword>
<evidence type="ECO:0000313" key="9">
    <source>
        <dbReference type="Proteomes" id="UP000257109"/>
    </source>
</evidence>
<evidence type="ECO:0000313" key="8">
    <source>
        <dbReference type="EMBL" id="RDX58681.1"/>
    </source>
</evidence>
<dbReference type="Pfam" id="PF17917">
    <property type="entry name" value="RT_RNaseH"/>
    <property type="match status" value="1"/>
</dbReference>
<dbReference type="GO" id="GO:0016787">
    <property type="term" value="F:hydrolase activity"/>
    <property type="evidence" value="ECO:0007669"/>
    <property type="project" value="UniProtKB-KW"/>
</dbReference>
<proteinExistence type="predicted"/>
<evidence type="ECO:0000256" key="3">
    <source>
        <dbReference type="ARBA" id="ARBA00022722"/>
    </source>
</evidence>
<sequence>MGFHGQFFNIWNPFRHRHCKLGYHTQKMHCNQSSFELREKNHFKVKEGIVMGHKISTKGVEVEEKIFRTIYYYASRVLNKHQVNNTTIEKELLVIVFALKKFRPYLIGSKIIVFTYHSAIKYLPTKTESKPRSNLETKDKKGSE</sequence>
<dbReference type="GO" id="GO:0003964">
    <property type="term" value="F:RNA-directed DNA polymerase activity"/>
    <property type="evidence" value="ECO:0007669"/>
    <property type="project" value="UniProtKB-KW"/>
</dbReference>
<dbReference type="STRING" id="157652.A0A371E1K9"/>
<protein>
    <submittedName>
        <fullName evidence="8">Retrovirus-related Pol polyprotein</fullName>
    </submittedName>
</protein>
<keyword evidence="4" id="KW-0255">Endonuclease</keyword>
<dbReference type="EMBL" id="QJKJ01017273">
    <property type="protein sequence ID" value="RDX58681.1"/>
    <property type="molecule type" value="Genomic_DNA"/>
</dbReference>
<dbReference type="InterPro" id="IPR043502">
    <property type="entry name" value="DNA/RNA_pol_sf"/>
</dbReference>
<keyword evidence="3" id="KW-0540">Nuclease</keyword>
<keyword evidence="1" id="KW-0808">Transferase</keyword>
<evidence type="ECO:0000256" key="1">
    <source>
        <dbReference type="ARBA" id="ARBA00022679"/>
    </source>
</evidence>
<evidence type="ECO:0000256" key="4">
    <source>
        <dbReference type="ARBA" id="ARBA00022759"/>
    </source>
</evidence>
<name>A0A371E1K9_MUCPR</name>
<evidence type="ECO:0000256" key="2">
    <source>
        <dbReference type="ARBA" id="ARBA00022695"/>
    </source>
</evidence>
<feature type="domain" description="Reverse transcriptase RNase H-like" evidence="7">
    <location>
        <begin position="67"/>
        <end position="132"/>
    </location>
</feature>
<dbReference type="PANTHER" id="PTHR34072:SF57">
    <property type="entry name" value="RNA-DIRECTED DNA POLYMERASE"/>
    <property type="match status" value="1"/>
</dbReference>
<dbReference type="Proteomes" id="UP000257109">
    <property type="component" value="Unassembled WGS sequence"/>
</dbReference>
<evidence type="ECO:0000256" key="6">
    <source>
        <dbReference type="ARBA" id="ARBA00022918"/>
    </source>
</evidence>
<dbReference type="PANTHER" id="PTHR34072">
    <property type="entry name" value="ENZYMATIC POLYPROTEIN-RELATED"/>
    <property type="match status" value="1"/>
</dbReference>
<accession>A0A371E1K9</accession>
<organism evidence="8 9">
    <name type="scientific">Mucuna pruriens</name>
    <name type="common">Velvet bean</name>
    <name type="synonym">Dolichos pruriens</name>
    <dbReference type="NCBI Taxonomy" id="157652"/>
    <lineage>
        <taxon>Eukaryota</taxon>
        <taxon>Viridiplantae</taxon>
        <taxon>Streptophyta</taxon>
        <taxon>Embryophyta</taxon>
        <taxon>Tracheophyta</taxon>
        <taxon>Spermatophyta</taxon>
        <taxon>Magnoliopsida</taxon>
        <taxon>eudicotyledons</taxon>
        <taxon>Gunneridae</taxon>
        <taxon>Pentapetalae</taxon>
        <taxon>rosids</taxon>
        <taxon>fabids</taxon>
        <taxon>Fabales</taxon>
        <taxon>Fabaceae</taxon>
        <taxon>Papilionoideae</taxon>
        <taxon>50 kb inversion clade</taxon>
        <taxon>NPAAA clade</taxon>
        <taxon>indigoferoid/millettioid clade</taxon>
        <taxon>Phaseoleae</taxon>
        <taxon>Mucuna</taxon>
    </lineage>
</organism>
<keyword evidence="9" id="KW-1185">Reference proteome</keyword>
<feature type="non-terminal residue" evidence="8">
    <location>
        <position position="144"/>
    </location>
</feature>
<evidence type="ECO:0000256" key="5">
    <source>
        <dbReference type="ARBA" id="ARBA00022801"/>
    </source>
</evidence>
<dbReference type="AlphaFoldDB" id="A0A371E1K9"/>
<keyword evidence="6" id="KW-0695">RNA-directed DNA polymerase</keyword>
<evidence type="ECO:0000259" key="7">
    <source>
        <dbReference type="Pfam" id="PF17917"/>
    </source>
</evidence>
<gene>
    <name evidence="8" type="primary">pol</name>
    <name evidence="8" type="ORF">CR513_61988</name>
</gene>
<dbReference type="InterPro" id="IPR041373">
    <property type="entry name" value="RT_RNaseH"/>
</dbReference>
<dbReference type="SUPFAM" id="SSF56672">
    <property type="entry name" value="DNA/RNA polymerases"/>
    <property type="match status" value="1"/>
</dbReference>
<comment type="caution">
    <text evidence="8">The sequence shown here is derived from an EMBL/GenBank/DDBJ whole genome shotgun (WGS) entry which is preliminary data.</text>
</comment>